<feature type="transmembrane region" description="Helical" evidence="1">
    <location>
        <begin position="20"/>
        <end position="40"/>
    </location>
</feature>
<keyword evidence="1" id="KW-1133">Transmembrane helix</keyword>
<dbReference type="EMBL" id="JACEIB010000002">
    <property type="protein sequence ID" value="MBA2933209.1"/>
    <property type="molecule type" value="Genomic_DNA"/>
</dbReference>
<evidence type="ECO:0000313" key="3">
    <source>
        <dbReference type="EMBL" id="MBA2933209.1"/>
    </source>
</evidence>
<organism evidence="3 4">
    <name type="scientific">Sphingomonas chungangi</name>
    <dbReference type="NCBI Taxonomy" id="2683589"/>
    <lineage>
        <taxon>Bacteria</taxon>
        <taxon>Pseudomonadati</taxon>
        <taxon>Pseudomonadota</taxon>
        <taxon>Alphaproteobacteria</taxon>
        <taxon>Sphingomonadales</taxon>
        <taxon>Sphingomonadaceae</taxon>
        <taxon>Sphingomonas</taxon>
    </lineage>
</organism>
<evidence type="ECO:0000259" key="2">
    <source>
        <dbReference type="Pfam" id="PF07811"/>
    </source>
</evidence>
<name>A0A838L460_9SPHN</name>
<dbReference type="Pfam" id="PF07811">
    <property type="entry name" value="TadE"/>
    <property type="match status" value="1"/>
</dbReference>
<keyword evidence="4" id="KW-1185">Reference proteome</keyword>
<dbReference type="AlphaFoldDB" id="A0A838L460"/>
<gene>
    <name evidence="3" type="ORF">HZF05_03780</name>
</gene>
<accession>A0A838L460</accession>
<dbReference type="Proteomes" id="UP000570166">
    <property type="component" value="Unassembled WGS sequence"/>
</dbReference>
<evidence type="ECO:0000313" key="4">
    <source>
        <dbReference type="Proteomes" id="UP000570166"/>
    </source>
</evidence>
<protein>
    <submittedName>
        <fullName evidence="3">Pilus assembly protein</fullName>
    </submittedName>
</protein>
<comment type="caution">
    <text evidence="3">The sequence shown here is derived from an EMBL/GenBank/DDBJ whole genome shotgun (WGS) entry which is preliminary data.</text>
</comment>
<sequence length="143" mass="15412">MVRLPLFSTACTGWRDARGTALVEMAITLPMLLMLLMGIVSYGDWMLIAHGVQQAANDAARASIAGLTSAERASIAQTTMQTTLRRAGTLDPSRATLSVDDDGTTLVVRLRYDANADPLLHLTFVPMPSAQIQRNAAIRLDSL</sequence>
<evidence type="ECO:0000256" key="1">
    <source>
        <dbReference type="SAM" id="Phobius"/>
    </source>
</evidence>
<reference evidence="3 4" key="1">
    <citation type="submission" date="2020-07" db="EMBL/GenBank/DDBJ databases">
        <authorList>
            <person name="Sun Q."/>
        </authorList>
    </citation>
    <scope>NUCLEOTIDE SEQUENCE [LARGE SCALE GENOMIC DNA]</scope>
    <source>
        <strain evidence="3 4">CGMCC 1.13654</strain>
    </source>
</reference>
<keyword evidence="1" id="KW-0812">Transmembrane</keyword>
<proteinExistence type="predicted"/>
<keyword evidence="1" id="KW-0472">Membrane</keyword>
<feature type="domain" description="TadE-like" evidence="2">
    <location>
        <begin position="19"/>
        <end position="61"/>
    </location>
</feature>
<dbReference type="InterPro" id="IPR012495">
    <property type="entry name" value="TadE-like_dom"/>
</dbReference>